<proteinExistence type="predicted"/>
<evidence type="ECO:0000313" key="3">
    <source>
        <dbReference type="Proteomes" id="UP000559027"/>
    </source>
</evidence>
<evidence type="ECO:0000256" key="1">
    <source>
        <dbReference type="SAM" id="SignalP"/>
    </source>
</evidence>
<dbReference type="OrthoDB" id="3236720at2759"/>
<feature type="signal peptide" evidence="1">
    <location>
        <begin position="1"/>
        <end position="21"/>
    </location>
</feature>
<sequence length="207" mass="22121">MFAKLASTLLVASAFIAGTIAKPVPVSRDILPRGHGSSISFNHWGGLSSFDNFDNFYGVDNFDSSVHFSQVVDTTQTLVCHTVEIEIIQQRLLVLQEMAKRIITEQICEVETQTVVFEQFHASLGLFRNDLHRTSGHQVGFDSAIAGHFSDVCLPDGSLSTDNFGFSGTDLGSHSVVVGGSNWNDATSPASVSAASGAANFAVSSLH</sequence>
<reference evidence="2 3" key="1">
    <citation type="journal article" date="2020" name="ISME J.">
        <title>Uncovering the hidden diversity of litter-decomposition mechanisms in mushroom-forming fungi.</title>
        <authorList>
            <person name="Floudas D."/>
            <person name="Bentzer J."/>
            <person name="Ahren D."/>
            <person name="Johansson T."/>
            <person name="Persson P."/>
            <person name="Tunlid A."/>
        </authorList>
    </citation>
    <scope>NUCLEOTIDE SEQUENCE [LARGE SCALE GENOMIC DNA]</scope>
    <source>
        <strain evidence="2 3">CBS 146.42</strain>
    </source>
</reference>
<keyword evidence="1" id="KW-0732">Signal</keyword>
<gene>
    <name evidence="2" type="ORF">D9756_004698</name>
</gene>
<name>A0A8H5G9C5_9AGAR</name>
<organism evidence="2 3">
    <name type="scientific">Leucocoprinus leucothites</name>
    <dbReference type="NCBI Taxonomy" id="201217"/>
    <lineage>
        <taxon>Eukaryota</taxon>
        <taxon>Fungi</taxon>
        <taxon>Dikarya</taxon>
        <taxon>Basidiomycota</taxon>
        <taxon>Agaricomycotina</taxon>
        <taxon>Agaricomycetes</taxon>
        <taxon>Agaricomycetidae</taxon>
        <taxon>Agaricales</taxon>
        <taxon>Agaricineae</taxon>
        <taxon>Agaricaceae</taxon>
        <taxon>Leucocoprinus</taxon>
    </lineage>
</organism>
<evidence type="ECO:0000313" key="2">
    <source>
        <dbReference type="EMBL" id="KAF5360768.1"/>
    </source>
</evidence>
<dbReference type="Proteomes" id="UP000559027">
    <property type="component" value="Unassembled WGS sequence"/>
</dbReference>
<keyword evidence="3" id="KW-1185">Reference proteome</keyword>
<comment type="caution">
    <text evidence="2">The sequence shown here is derived from an EMBL/GenBank/DDBJ whole genome shotgun (WGS) entry which is preliminary data.</text>
</comment>
<accession>A0A8H5G9C5</accession>
<dbReference type="EMBL" id="JAACJO010000003">
    <property type="protein sequence ID" value="KAF5360768.1"/>
    <property type="molecule type" value="Genomic_DNA"/>
</dbReference>
<feature type="chain" id="PRO_5034046946" evidence="1">
    <location>
        <begin position="22"/>
        <end position="207"/>
    </location>
</feature>
<protein>
    <submittedName>
        <fullName evidence="2">Uncharacterized protein</fullName>
    </submittedName>
</protein>
<dbReference type="AlphaFoldDB" id="A0A8H5G9C5"/>